<evidence type="ECO:0000313" key="1">
    <source>
        <dbReference type="EMBL" id="KNC83956.1"/>
    </source>
</evidence>
<accession>A0A0L0G557</accession>
<keyword evidence="2" id="KW-1185">Reference proteome</keyword>
<dbReference type="GeneID" id="25904324"/>
<protein>
    <submittedName>
        <fullName evidence="1">Uncharacterized protein</fullName>
    </submittedName>
</protein>
<dbReference type="RefSeq" id="XP_014157858.1">
    <property type="nucleotide sequence ID" value="XM_014302383.1"/>
</dbReference>
<sequence>MSDDDVLCLARTKISNALDRMWNRAPSLREDVTVYRFTRRQDVYDSQPSKSTKSFTLNKNPNFIPMFADKKCCLMSLTIPAVTPVLVDATFRELTEVIVPRGTKFHYEHDEDNLGFAMRKHVEARESRPENDSHDFVLAADTQHFEWSKNEVDFVNLYSERPHVSMMIEEYQYHAPESQSPPFDFSENMDSEQLEQFFKGI</sequence>
<dbReference type="EMBL" id="KQ241798">
    <property type="protein sequence ID" value="KNC83956.1"/>
    <property type="molecule type" value="Genomic_DNA"/>
</dbReference>
<name>A0A0L0G557_9EUKA</name>
<reference evidence="1 2" key="1">
    <citation type="submission" date="2011-02" db="EMBL/GenBank/DDBJ databases">
        <title>The Genome Sequence of Sphaeroforma arctica JP610.</title>
        <authorList>
            <consortium name="The Broad Institute Genome Sequencing Platform"/>
            <person name="Russ C."/>
            <person name="Cuomo C."/>
            <person name="Young S.K."/>
            <person name="Zeng Q."/>
            <person name="Gargeya S."/>
            <person name="Alvarado L."/>
            <person name="Berlin A."/>
            <person name="Chapman S.B."/>
            <person name="Chen Z."/>
            <person name="Freedman E."/>
            <person name="Gellesch M."/>
            <person name="Goldberg J."/>
            <person name="Griggs A."/>
            <person name="Gujja S."/>
            <person name="Heilman E."/>
            <person name="Heiman D."/>
            <person name="Howarth C."/>
            <person name="Mehta T."/>
            <person name="Neiman D."/>
            <person name="Pearson M."/>
            <person name="Roberts A."/>
            <person name="Saif S."/>
            <person name="Shea T."/>
            <person name="Shenoy N."/>
            <person name="Sisk P."/>
            <person name="Stolte C."/>
            <person name="Sykes S."/>
            <person name="White J."/>
            <person name="Yandava C."/>
            <person name="Burger G."/>
            <person name="Gray M.W."/>
            <person name="Holland P.W.H."/>
            <person name="King N."/>
            <person name="Lang F.B.F."/>
            <person name="Roger A.J."/>
            <person name="Ruiz-Trillo I."/>
            <person name="Haas B."/>
            <person name="Nusbaum C."/>
            <person name="Birren B."/>
        </authorList>
    </citation>
    <scope>NUCLEOTIDE SEQUENCE [LARGE SCALE GENOMIC DNA]</scope>
    <source>
        <strain evidence="1 2">JP610</strain>
    </source>
</reference>
<organism evidence="1 2">
    <name type="scientific">Sphaeroforma arctica JP610</name>
    <dbReference type="NCBI Taxonomy" id="667725"/>
    <lineage>
        <taxon>Eukaryota</taxon>
        <taxon>Ichthyosporea</taxon>
        <taxon>Ichthyophonida</taxon>
        <taxon>Sphaeroforma</taxon>
    </lineage>
</organism>
<proteinExistence type="predicted"/>
<evidence type="ECO:0000313" key="2">
    <source>
        <dbReference type="Proteomes" id="UP000054560"/>
    </source>
</evidence>
<dbReference type="Gene3D" id="3.90.176.10">
    <property type="entry name" value="Toxin ADP-ribosyltransferase, Chain A, domain 1"/>
    <property type="match status" value="1"/>
</dbReference>
<dbReference type="AlphaFoldDB" id="A0A0L0G557"/>
<dbReference type="Proteomes" id="UP000054560">
    <property type="component" value="Unassembled WGS sequence"/>
</dbReference>
<gene>
    <name evidence="1" type="ORF">SARC_03820</name>
</gene>